<evidence type="ECO:0000313" key="14">
    <source>
        <dbReference type="Proteomes" id="UP000320386"/>
    </source>
</evidence>
<keyword evidence="9 11" id="KW-0665">Pyrimidine biosynthesis</keyword>
<dbReference type="GO" id="GO:0033862">
    <property type="term" value="F:UMP kinase activity"/>
    <property type="evidence" value="ECO:0007669"/>
    <property type="project" value="UniProtKB-EC"/>
</dbReference>
<dbReference type="EMBL" id="CP036280">
    <property type="protein sequence ID" value="QDU72269.1"/>
    <property type="molecule type" value="Genomic_DNA"/>
</dbReference>
<feature type="binding site" evidence="11">
    <location>
        <position position="67"/>
    </location>
    <ligand>
        <name>ATP</name>
        <dbReference type="ChEBI" id="CHEBI:30616"/>
    </ligand>
</feature>
<dbReference type="GO" id="GO:0006225">
    <property type="term" value="P:UDP biosynthetic process"/>
    <property type="evidence" value="ECO:0007669"/>
    <property type="project" value="TreeGrafter"/>
</dbReference>
<dbReference type="SUPFAM" id="SSF53633">
    <property type="entry name" value="Carbamate kinase-like"/>
    <property type="match status" value="1"/>
</dbReference>
<dbReference type="GO" id="GO:0005829">
    <property type="term" value="C:cytosol"/>
    <property type="evidence" value="ECO:0007669"/>
    <property type="project" value="TreeGrafter"/>
</dbReference>
<accession>A0A518BZ74</accession>
<dbReference type="AlphaFoldDB" id="A0A518BZ74"/>
<dbReference type="OrthoDB" id="9807458at2"/>
<dbReference type="PIRSF" id="PIRSF005650">
    <property type="entry name" value="Uridylate_kin"/>
    <property type="match status" value="1"/>
</dbReference>
<keyword evidence="7 11" id="KW-0418">Kinase</keyword>
<keyword evidence="6 11" id="KW-0547">Nucleotide-binding</keyword>
<evidence type="ECO:0000256" key="10">
    <source>
        <dbReference type="ARBA" id="ARBA00047767"/>
    </source>
</evidence>
<feature type="binding site" evidence="11">
    <location>
        <begin position="144"/>
        <end position="151"/>
    </location>
    <ligand>
        <name>UMP</name>
        <dbReference type="ChEBI" id="CHEBI:57865"/>
    </ligand>
</feature>
<dbReference type="Gene3D" id="3.40.1160.10">
    <property type="entry name" value="Acetylglutamate kinase-like"/>
    <property type="match status" value="1"/>
</dbReference>
<feature type="binding site" evidence="11">
    <location>
        <position position="83"/>
    </location>
    <ligand>
        <name>UMP</name>
        <dbReference type="ChEBI" id="CHEBI:57865"/>
    </ligand>
</feature>
<name>A0A518BZ74_9BACT</name>
<dbReference type="GO" id="GO:0044210">
    <property type="term" value="P:'de novo' CTP biosynthetic process"/>
    <property type="evidence" value="ECO:0007669"/>
    <property type="project" value="UniProtKB-UniRule"/>
</dbReference>
<evidence type="ECO:0000256" key="9">
    <source>
        <dbReference type="ARBA" id="ARBA00022975"/>
    </source>
</evidence>
<comment type="caution">
    <text evidence="11">Lacks conserved residue(s) required for the propagation of feature annotation.</text>
</comment>
<feature type="binding site" evidence="11">
    <location>
        <position position="63"/>
    </location>
    <ligand>
        <name>ATP</name>
        <dbReference type="ChEBI" id="CHEBI:30616"/>
    </ligand>
</feature>
<evidence type="ECO:0000256" key="4">
    <source>
        <dbReference type="ARBA" id="ARBA00022490"/>
    </source>
</evidence>
<feature type="binding site" evidence="11">
    <location>
        <position position="177"/>
    </location>
    <ligand>
        <name>ATP</name>
        <dbReference type="ChEBI" id="CHEBI:30616"/>
    </ligand>
</feature>
<dbReference type="RefSeq" id="WP_145446440.1">
    <property type="nucleotide sequence ID" value="NZ_CP036280.1"/>
</dbReference>
<dbReference type="PANTHER" id="PTHR42833">
    <property type="entry name" value="URIDYLATE KINASE"/>
    <property type="match status" value="1"/>
</dbReference>
<evidence type="ECO:0000256" key="8">
    <source>
        <dbReference type="ARBA" id="ARBA00022840"/>
    </source>
</evidence>
<dbReference type="InterPro" id="IPR011817">
    <property type="entry name" value="Uridylate_kinase"/>
</dbReference>
<comment type="catalytic activity">
    <reaction evidence="10 11">
        <text>UMP + ATP = UDP + ADP</text>
        <dbReference type="Rhea" id="RHEA:24400"/>
        <dbReference type="ChEBI" id="CHEBI:30616"/>
        <dbReference type="ChEBI" id="CHEBI:57865"/>
        <dbReference type="ChEBI" id="CHEBI:58223"/>
        <dbReference type="ChEBI" id="CHEBI:456216"/>
        <dbReference type="EC" id="2.7.4.22"/>
    </reaction>
</comment>
<dbReference type="UniPathway" id="UPA00159">
    <property type="reaction ID" value="UER00275"/>
</dbReference>
<sequence>MSSTPDPSASEPRYRRVLLKLSGEALCRSGEFGIDAEELRLIGGEIVKAAKQGTQLAVVVGGGNMIRGAAMAKDGVIEQATADYMGMLGTVINALALKEVLEKLGQPARVLSAINLSSVAETFIRGRAIRHLEKGRVVIFAAGTGNPFFTTDSGAALRATEIGADVVLKATKVDGVYDKDPVKYPDAVRFERLSFDEAIDRRLAVMDLAAFTMCKDNGIPIVVFNMKTPGHIAEVVAGVGHGTLVEP</sequence>
<dbReference type="NCBIfam" id="TIGR02075">
    <property type="entry name" value="pyrH_bact"/>
    <property type="match status" value="1"/>
</dbReference>
<dbReference type="CDD" id="cd04254">
    <property type="entry name" value="AAK_UMPK-PyrH-Ec"/>
    <property type="match status" value="1"/>
</dbReference>
<dbReference type="InterPro" id="IPR015963">
    <property type="entry name" value="Uridylate_kinase_bac"/>
</dbReference>
<feature type="binding site" evidence="11">
    <location>
        <position position="180"/>
    </location>
    <ligand>
        <name>ATP</name>
        <dbReference type="ChEBI" id="CHEBI:30616"/>
    </ligand>
</feature>
<feature type="domain" description="Aspartate/glutamate/uridylate kinase" evidence="12">
    <location>
        <begin position="16"/>
        <end position="225"/>
    </location>
</feature>
<comment type="pathway">
    <text evidence="2 11">Pyrimidine metabolism; CTP biosynthesis via de novo pathway; UDP from UMP (UMPK route): step 1/1.</text>
</comment>
<dbReference type="InterPro" id="IPR036393">
    <property type="entry name" value="AceGlu_kinase-like_sf"/>
</dbReference>
<evidence type="ECO:0000313" key="13">
    <source>
        <dbReference type="EMBL" id="QDU72269.1"/>
    </source>
</evidence>
<dbReference type="PANTHER" id="PTHR42833:SF4">
    <property type="entry name" value="URIDYLATE KINASE PUMPKIN, CHLOROPLASTIC"/>
    <property type="match status" value="1"/>
</dbReference>
<feature type="binding site" evidence="11">
    <location>
        <begin position="20"/>
        <end position="23"/>
    </location>
    <ligand>
        <name>ATP</name>
        <dbReference type="ChEBI" id="CHEBI:30616"/>
    </ligand>
</feature>
<comment type="activity regulation">
    <text evidence="11">Inhibited by UTP.</text>
</comment>
<feature type="binding site" evidence="11">
    <location>
        <position position="171"/>
    </location>
    <ligand>
        <name>ATP</name>
        <dbReference type="ChEBI" id="CHEBI:30616"/>
    </ligand>
</feature>
<evidence type="ECO:0000256" key="6">
    <source>
        <dbReference type="ARBA" id="ARBA00022741"/>
    </source>
</evidence>
<feature type="binding site" evidence="11">
    <location>
        <position position="62"/>
    </location>
    <ligand>
        <name>UMP</name>
        <dbReference type="ChEBI" id="CHEBI:57865"/>
    </ligand>
</feature>
<comment type="similarity">
    <text evidence="3 11">Belongs to the UMP kinase family.</text>
</comment>
<dbReference type="GO" id="GO:0005524">
    <property type="term" value="F:ATP binding"/>
    <property type="evidence" value="ECO:0007669"/>
    <property type="project" value="UniProtKB-KW"/>
</dbReference>
<keyword evidence="14" id="KW-1185">Reference proteome</keyword>
<dbReference type="InterPro" id="IPR001048">
    <property type="entry name" value="Asp/Glu/Uridylate_kinase"/>
</dbReference>
<proteinExistence type="inferred from homology"/>
<keyword evidence="5 11" id="KW-0808">Transferase</keyword>
<dbReference type="KEGG" id="mcad:Pan265_21330"/>
<dbReference type="HAMAP" id="MF_01220_B">
    <property type="entry name" value="PyrH_B"/>
    <property type="match status" value="1"/>
</dbReference>
<gene>
    <name evidence="11 13" type="primary">pyrH</name>
    <name evidence="13" type="ORF">Pan265_21330</name>
</gene>
<dbReference type="Proteomes" id="UP000320386">
    <property type="component" value="Chromosome"/>
</dbReference>
<evidence type="ECO:0000256" key="1">
    <source>
        <dbReference type="ARBA" id="ARBA00004496"/>
    </source>
</evidence>
<comment type="subcellular location">
    <subcellularLocation>
        <location evidence="1 11">Cytoplasm</location>
    </subcellularLocation>
</comment>
<organism evidence="13 14">
    <name type="scientific">Mucisphaera calidilacus</name>
    <dbReference type="NCBI Taxonomy" id="2527982"/>
    <lineage>
        <taxon>Bacteria</taxon>
        <taxon>Pseudomonadati</taxon>
        <taxon>Planctomycetota</taxon>
        <taxon>Phycisphaerae</taxon>
        <taxon>Phycisphaerales</taxon>
        <taxon>Phycisphaeraceae</taxon>
        <taxon>Mucisphaera</taxon>
    </lineage>
</organism>
<keyword evidence="8 11" id="KW-0067">ATP-binding</keyword>
<evidence type="ECO:0000256" key="3">
    <source>
        <dbReference type="ARBA" id="ARBA00007614"/>
    </source>
</evidence>
<comment type="function">
    <text evidence="11">Catalyzes the reversible phosphorylation of UMP to UDP.</text>
</comment>
<evidence type="ECO:0000256" key="5">
    <source>
        <dbReference type="ARBA" id="ARBA00022679"/>
    </source>
</evidence>
<comment type="subunit">
    <text evidence="11">Homohexamer.</text>
</comment>
<protein>
    <recommendedName>
        <fullName evidence="11">Uridylate kinase</fullName>
        <shortName evidence="11">UK</shortName>
        <ecNumber evidence="11">2.7.4.22</ecNumber>
    </recommendedName>
    <alternativeName>
        <fullName evidence="11">Uridine monophosphate kinase</fullName>
        <shortName evidence="11">UMP kinase</shortName>
        <shortName evidence="11">UMPK</shortName>
    </alternativeName>
</protein>
<dbReference type="Pfam" id="PF00696">
    <property type="entry name" value="AA_kinase"/>
    <property type="match status" value="1"/>
</dbReference>
<evidence type="ECO:0000256" key="7">
    <source>
        <dbReference type="ARBA" id="ARBA00022777"/>
    </source>
</evidence>
<reference evidence="13 14" key="1">
    <citation type="submission" date="2019-02" db="EMBL/GenBank/DDBJ databases">
        <title>Deep-cultivation of Planctomycetes and their phenomic and genomic characterization uncovers novel biology.</title>
        <authorList>
            <person name="Wiegand S."/>
            <person name="Jogler M."/>
            <person name="Boedeker C."/>
            <person name="Pinto D."/>
            <person name="Vollmers J."/>
            <person name="Rivas-Marin E."/>
            <person name="Kohn T."/>
            <person name="Peeters S.H."/>
            <person name="Heuer A."/>
            <person name="Rast P."/>
            <person name="Oberbeckmann S."/>
            <person name="Bunk B."/>
            <person name="Jeske O."/>
            <person name="Meyerdierks A."/>
            <person name="Storesund J.E."/>
            <person name="Kallscheuer N."/>
            <person name="Luecker S."/>
            <person name="Lage O.M."/>
            <person name="Pohl T."/>
            <person name="Merkel B.J."/>
            <person name="Hornburger P."/>
            <person name="Mueller R.-W."/>
            <person name="Bruemmer F."/>
            <person name="Labrenz M."/>
            <person name="Spormann A.M."/>
            <person name="Op den Camp H."/>
            <person name="Overmann J."/>
            <person name="Amann R."/>
            <person name="Jetten M.S.M."/>
            <person name="Mascher T."/>
            <person name="Medema M.H."/>
            <person name="Devos D.P."/>
            <person name="Kaster A.-K."/>
            <person name="Ovreas L."/>
            <person name="Rohde M."/>
            <person name="Galperin M.Y."/>
            <person name="Jogler C."/>
        </authorList>
    </citation>
    <scope>NUCLEOTIDE SEQUENCE [LARGE SCALE GENOMIC DNA]</scope>
    <source>
        <strain evidence="13 14">Pan265</strain>
    </source>
</reference>
<evidence type="ECO:0000259" key="12">
    <source>
        <dbReference type="Pfam" id="PF00696"/>
    </source>
</evidence>
<evidence type="ECO:0000256" key="2">
    <source>
        <dbReference type="ARBA" id="ARBA00004791"/>
    </source>
</evidence>
<dbReference type="FunFam" id="3.40.1160.10:FF:000001">
    <property type="entry name" value="Uridylate kinase"/>
    <property type="match status" value="1"/>
</dbReference>
<dbReference type="EC" id="2.7.4.22" evidence="11"/>
<evidence type="ECO:0000256" key="11">
    <source>
        <dbReference type="HAMAP-Rule" id="MF_01220"/>
    </source>
</evidence>
<keyword evidence="4 11" id="KW-0963">Cytoplasm</keyword>